<feature type="compositionally biased region" description="Basic and acidic residues" evidence="1">
    <location>
        <begin position="118"/>
        <end position="131"/>
    </location>
</feature>
<proteinExistence type="predicted"/>
<dbReference type="EMBL" id="JACCFJ010000001">
    <property type="protein sequence ID" value="NYI86353.1"/>
    <property type="molecule type" value="Genomic_DNA"/>
</dbReference>
<evidence type="ECO:0000313" key="2">
    <source>
        <dbReference type="EMBL" id="NYI86353.1"/>
    </source>
</evidence>
<name>A0A853AUK0_9PSEU</name>
<dbReference type="RefSeq" id="WP_179724136.1">
    <property type="nucleotide sequence ID" value="NZ_BAABFH010000001.1"/>
</dbReference>
<reference evidence="2 3" key="1">
    <citation type="submission" date="2020-07" db="EMBL/GenBank/DDBJ databases">
        <title>Sequencing the genomes of 1000 actinobacteria strains.</title>
        <authorList>
            <person name="Klenk H.-P."/>
        </authorList>
    </citation>
    <scope>NUCLEOTIDE SEQUENCE [LARGE SCALE GENOMIC DNA]</scope>
    <source>
        <strain evidence="2 3">DSM 44065</strain>
    </source>
</reference>
<keyword evidence="3" id="KW-1185">Reference proteome</keyword>
<accession>A0A853AUK0</accession>
<comment type="caution">
    <text evidence="2">The sequence shown here is derived from an EMBL/GenBank/DDBJ whole genome shotgun (WGS) entry which is preliminary data.</text>
</comment>
<dbReference type="Proteomes" id="UP000587002">
    <property type="component" value="Unassembled WGS sequence"/>
</dbReference>
<gene>
    <name evidence="2" type="ORF">HNR68_004983</name>
</gene>
<sequence length="498" mass="54333">MESAVHRFVRLLRLCGLRISVSEATDAMRCAAQPGMLGSREALHDALSVALVKDRRDQEVFDEVFAAFFSLRAVGTDPQPPPEPEARTGPGDPGSFAAAEEAADAPELGGSGTASTDIGDHFDPDHRTQRNDLDEDSAEVNLASMTDEVVFSTDGSGAVLGAMPSFQLETERLPGAGVPGQLAEHTGRRLDAQLSAAEERALLDWLAGEEDADETAAARGQLTGVLENLPDLLKRHLAEVAALVAGEISGPVEHVDEQERRQLEESLHRIAHSLRGARTSRHRTTPRGRVHPARTMRRNMRYDGVPFRPVTTTRAEDKPRLVVLTDVSLSVRSTARFTLHLVHGLQSLFGQVRTFAFVDEPVEITDLFADHPLERALGLVFDGLPRGGVLDVDGNSDYGATFGTFLDEHSGALDRRTTVLVLGDARGNGNHPNSEAFAEIARRVRETIWLTPEPRYSWPLGKCDLPLYEEHCDRVHVVRDLSGLERAARAMAVEVTGR</sequence>
<organism evidence="2 3">
    <name type="scientific">Saccharopolyspora hordei</name>
    <dbReference type="NCBI Taxonomy" id="1838"/>
    <lineage>
        <taxon>Bacteria</taxon>
        <taxon>Bacillati</taxon>
        <taxon>Actinomycetota</taxon>
        <taxon>Actinomycetes</taxon>
        <taxon>Pseudonocardiales</taxon>
        <taxon>Pseudonocardiaceae</taxon>
        <taxon>Saccharopolyspora</taxon>
    </lineage>
</organism>
<dbReference type="AlphaFoldDB" id="A0A853AUK0"/>
<evidence type="ECO:0000313" key="3">
    <source>
        <dbReference type="Proteomes" id="UP000587002"/>
    </source>
</evidence>
<dbReference type="PANTHER" id="PTHR39338:SF5">
    <property type="entry name" value="BLR6139 PROTEIN"/>
    <property type="match status" value="1"/>
</dbReference>
<dbReference type="PANTHER" id="PTHR39338">
    <property type="entry name" value="BLL5662 PROTEIN-RELATED"/>
    <property type="match status" value="1"/>
</dbReference>
<dbReference type="InterPro" id="IPR008912">
    <property type="entry name" value="Uncharacterised_CoxE"/>
</dbReference>
<feature type="region of interest" description="Disordered" evidence="1">
    <location>
        <begin position="74"/>
        <end position="131"/>
    </location>
</feature>
<evidence type="ECO:0000256" key="1">
    <source>
        <dbReference type="SAM" id="MobiDB-lite"/>
    </source>
</evidence>
<protein>
    <recommendedName>
        <fullName evidence="4">VWA domain-containing protein</fullName>
    </recommendedName>
</protein>
<evidence type="ECO:0008006" key="4">
    <source>
        <dbReference type="Google" id="ProtNLM"/>
    </source>
</evidence>
<dbReference type="Pfam" id="PF05762">
    <property type="entry name" value="VWA_CoxE"/>
    <property type="match status" value="1"/>
</dbReference>